<evidence type="ECO:0000313" key="4">
    <source>
        <dbReference type="EMBL" id="KAG5679088.1"/>
    </source>
</evidence>
<sequence length="223" mass="26032">MGLSFIIFFYCLAILKFSSTNSVTIECNYYWYNLFNSVSYECIVRNKEIFTDDRVNIEKAEGEHVEGKTDDDVTTFRIYNADNLKFFPSNINNVFKNLKFLGIQLTNIAEITSDDLKVFPKLEFLTLSDNEIKVIKDDTFKFNIRLRTIYLNGNKISHIDPKSFSELKNLEKLFLEENICEFEEAASKDKILEIVRKIEEGFCLSDKFTKTMNSLMSNNDKND</sequence>
<evidence type="ECO:0000313" key="5">
    <source>
        <dbReference type="Proteomes" id="UP001107558"/>
    </source>
</evidence>
<protein>
    <recommendedName>
        <fullName evidence="6">Leucine rich repeat protein</fullName>
    </recommendedName>
</protein>
<keyword evidence="3" id="KW-0732">Signal</keyword>
<keyword evidence="5" id="KW-1185">Reference proteome</keyword>
<evidence type="ECO:0008006" key="6">
    <source>
        <dbReference type="Google" id="ProtNLM"/>
    </source>
</evidence>
<evidence type="ECO:0000256" key="3">
    <source>
        <dbReference type="SAM" id="SignalP"/>
    </source>
</evidence>
<reference evidence="4" key="1">
    <citation type="submission" date="2021-03" db="EMBL/GenBank/DDBJ databases">
        <title>Chromosome level genome of the anhydrobiotic midge Polypedilum vanderplanki.</title>
        <authorList>
            <person name="Yoshida Y."/>
            <person name="Kikawada T."/>
            <person name="Gusev O."/>
        </authorList>
    </citation>
    <scope>NUCLEOTIDE SEQUENCE</scope>
    <source>
        <strain evidence="4">NIAS01</strain>
        <tissue evidence="4">Whole body or cell culture</tissue>
    </source>
</reference>
<organism evidence="4 5">
    <name type="scientific">Polypedilum vanderplanki</name>
    <name type="common">Sleeping chironomid midge</name>
    <dbReference type="NCBI Taxonomy" id="319348"/>
    <lineage>
        <taxon>Eukaryota</taxon>
        <taxon>Metazoa</taxon>
        <taxon>Ecdysozoa</taxon>
        <taxon>Arthropoda</taxon>
        <taxon>Hexapoda</taxon>
        <taxon>Insecta</taxon>
        <taxon>Pterygota</taxon>
        <taxon>Neoptera</taxon>
        <taxon>Endopterygota</taxon>
        <taxon>Diptera</taxon>
        <taxon>Nematocera</taxon>
        <taxon>Chironomoidea</taxon>
        <taxon>Chironomidae</taxon>
        <taxon>Chironominae</taxon>
        <taxon>Polypedilum</taxon>
        <taxon>Polypedilum</taxon>
    </lineage>
</organism>
<gene>
    <name evidence="4" type="ORF">PVAND_008683</name>
</gene>
<dbReference type="InterPro" id="IPR001611">
    <property type="entry name" value="Leu-rich_rpt"/>
</dbReference>
<dbReference type="PROSITE" id="PS51450">
    <property type="entry name" value="LRR"/>
    <property type="match status" value="1"/>
</dbReference>
<comment type="caution">
    <text evidence="4">The sequence shown here is derived from an EMBL/GenBank/DDBJ whole genome shotgun (WGS) entry which is preliminary data.</text>
</comment>
<dbReference type="SUPFAM" id="SSF52058">
    <property type="entry name" value="L domain-like"/>
    <property type="match status" value="1"/>
</dbReference>
<keyword evidence="2" id="KW-0677">Repeat</keyword>
<evidence type="ECO:0000256" key="2">
    <source>
        <dbReference type="ARBA" id="ARBA00022737"/>
    </source>
</evidence>
<dbReference type="EMBL" id="JADBJN010000002">
    <property type="protein sequence ID" value="KAG5679088.1"/>
    <property type="molecule type" value="Genomic_DNA"/>
</dbReference>
<dbReference type="Pfam" id="PF13855">
    <property type="entry name" value="LRR_8"/>
    <property type="match status" value="1"/>
</dbReference>
<dbReference type="Gene3D" id="3.80.10.10">
    <property type="entry name" value="Ribonuclease Inhibitor"/>
    <property type="match status" value="1"/>
</dbReference>
<accession>A0A9J6CB25</accession>
<dbReference type="PANTHER" id="PTHR24366:SF96">
    <property type="entry name" value="LEUCINE RICH REPEAT CONTAINING 53"/>
    <property type="match status" value="1"/>
</dbReference>
<dbReference type="Proteomes" id="UP001107558">
    <property type="component" value="Chromosome 2"/>
</dbReference>
<proteinExistence type="predicted"/>
<dbReference type="OrthoDB" id="7783855at2759"/>
<name>A0A9J6CB25_POLVA</name>
<evidence type="ECO:0000256" key="1">
    <source>
        <dbReference type="ARBA" id="ARBA00022614"/>
    </source>
</evidence>
<keyword evidence="1" id="KW-0433">Leucine-rich repeat</keyword>
<dbReference type="InterPro" id="IPR032675">
    <property type="entry name" value="LRR_dom_sf"/>
</dbReference>
<dbReference type="PANTHER" id="PTHR24366">
    <property type="entry name" value="IG(IMMUNOGLOBULIN) AND LRR(LEUCINE RICH REPEAT) DOMAINS"/>
    <property type="match status" value="1"/>
</dbReference>
<feature type="signal peptide" evidence="3">
    <location>
        <begin position="1"/>
        <end position="22"/>
    </location>
</feature>
<feature type="chain" id="PRO_5039919803" description="Leucine rich repeat protein" evidence="3">
    <location>
        <begin position="23"/>
        <end position="223"/>
    </location>
</feature>
<dbReference type="AlphaFoldDB" id="A0A9J6CB25"/>